<dbReference type="Gene3D" id="3.40.50.20">
    <property type="match status" value="1"/>
</dbReference>
<dbReference type="PROSITE" id="PS50975">
    <property type="entry name" value="ATP_GRASP"/>
    <property type="match status" value="1"/>
</dbReference>
<evidence type="ECO:0000256" key="3">
    <source>
        <dbReference type="ARBA" id="ARBA00022840"/>
    </source>
</evidence>
<evidence type="ECO:0000256" key="2">
    <source>
        <dbReference type="ARBA" id="ARBA00022741"/>
    </source>
</evidence>
<evidence type="ECO:0000259" key="6">
    <source>
        <dbReference type="PROSITE" id="PS50975"/>
    </source>
</evidence>
<comment type="caution">
    <text evidence="7">The sequence shown here is derived from an EMBL/GenBank/DDBJ whole genome shotgun (WGS) entry which is preliminary data.</text>
</comment>
<evidence type="ECO:0000313" key="7">
    <source>
        <dbReference type="EMBL" id="KAF5841959.1"/>
    </source>
</evidence>
<protein>
    <submittedName>
        <fullName evidence="7">ATP-grasp domain-containing protein</fullName>
    </submittedName>
</protein>
<dbReference type="Proteomes" id="UP000815325">
    <property type="component" value="Unassembled WGS sequence"/>
</dbReference>
<evidence type="ECO:0000256" key="5">
    <source>
        <dbReference type="SAM" id="MobiDB-lite"/>
    </source>
</evidence>
<dbReference type="EMBL" id="MU069472">
    <property type="protein sequence ID" value="KAF5841959.1"/>
    <property type="molecule type" value="Genomic_DNA"/>
</dbReference>
<dbReference type="Pfam" id="PF13535">
    <property type="entry name" value="ATP-grasp_4"/>
    <property type="match status" value="1"/>
</dbReference>
<dbReference type="PANTHER" id="PTHR43585">
    <property type="entry name" value="FUMIPYRROLE BIOSYNTHESIS PROTEIN C"/>
    <property type="match status" value="1"/>
</dbReference>
<keyword evidence="8" id="KW-1185">Reference proteome</keyword>
<dbReference type="SUPFAM" id="SSF56059">
    <property type="entry name" value="Glutathione synthetase ATP-binding domain-like"/>
    <property type="match status" value="1"/>
</dbReference>
<reference evidence="7" key="1">
    <citation type="submission" date="2017-08" db="EMBL/GenBank/DDBJ databases">
        <authorList>
            <person name="Polle J.E."/>
            <person name="Barry K."/>
            <person name="Cushman J."/>
            <person name="Schmutz J."/>
            <person name="Tran D."/>
            <person name="Hathwaick L.T."/>
            <person name="Yim W.C."/>
            <person name="Jenkins J."/>
            <person name="Mckie-Krisberg Z.M."/>
            <person name="Prochnik S."/>
            <person name="Lindquist E."/>
            <person name="Dockter R.B."/>
            <person name="Adam C."/>
            <person name="Molina H."/>
            <person name="Bunkerborg J."/>
            <person name="Jin E."/>
            <person name="Buchheim M."/>
            <person name="Magnuson J."/>
        </authorList>
    </citation>
    <scope>NUCLEOTIDE SEQUENCE</scope>
    <source>
        <strain evidence="7">CCAP 19/18</strain>
    </source>
</reference>
<evidence type="ECO:0000313" key="8">
    <source>
        <dbReference type="Proteomes" id="UP000815325"/>
    </source>
</evidence>
<feature type="region of interest" description="Disordered" evidence="5">
    <location>
        <begin position="1"/>
        <end position="27"/>
    </location>
</feature>
<proteinExistence type="predicted"/>
<dbReference type="Gene3D" id="3.30.470.20">
    <property type="entry name" value="ATP-grasp fold, B domain"/>
    <property type="match status" value="1"/>
</dbReference>
<dbReference type="SMART" id="SM01209">
    <property type="entry name" value="GARS_A"/>
    <property type="match status" value="1"/>
</dbReference>
<evidence type="ECO:0000256" key="4">
    <source>
        <dbReference type="PROSITE-ProRule" id="PRU00409"/>
    </source>
</evidence>
<feature type="compositionally biased region" description="Polar residues" evidence="5">
    <location>
        <begin position="1"/>
        <end position="23"/>
    </location>
</feature>
<accession>A0ABQ7H525</accession>
<organism evidence="7 8">
    <name type="scientific">Dunaliella salina</name>
    <name type="common">Green alga</name>
    <name type="synonym">Protococcus salinus</name>
    <dbReference type="NCBI Taxonomy" id="3046"/>
    <lineage>
        <taxon>Eukaryota</taxon>
        <taxon>Viridiplantae</taxon>
        <taxon>Chlorophyta</taxon>
        <taxon>core chlorophytes</taxon>
        <taxon>Chlorophyceae</taxon>
        <taxon>CS clade</taxon>
        <taxon>Chlamydomonadales</taxon>
        <taxon>Dunaliellaceae</taxon>
        <taxon>Dunaliella</taxon>
    </lineage>
</organism>
<sequence length="465" mass="50221">MRSALTQSLVTGKPSEPQSTKPSRTLGHAFPCIAYGAGEDDASERSLSPASSDAHISQALDALELDKLELVGSAPSAGLDDLTPDGKRLQGIKRAVSEVGELDGVTTFCELAVPLAVRIAEKLGLPHNTPESIDFARDKHKARELMQQAGLPTPKHHRITKAADVQVAADVVGFPAVIKPVSGAASIGVMRVDNLQQLNDAYARVSSDMRRAKVVAGALSEGDIEEEEQGNAGSWLDLYLDGQEVDVDLVFDNGVPAYGAVTDNWPTVEPYFNETGSNCPSVLPGSEQQELCELAVRSVQALGLSMGVFHVELKQTSRGPRLIEINCRMGGGPVRDINLLVWGVDLVEENLYAHVGIPVRPFIARQPLKQIAEYSINAQVTGILRDTDYLKPWQNHPEVLYARPLVEPGHKCISVADGLPTWVCEIMVTKPKVQDAITFIKDIAASLDIPIIPKPIKHLHGPEPH</sequence>
<keyword evidence="2 4" id="KW-0547">Nucleotide-binding</keyword>
<dbReference type="PANTHER" id="PTHR43585:SF2">
    <property type="entry name" value="ATP-GRASP ENZYME FSQD"/>
    <property type="match status" value="1"/>
</dbReference>
<feature type="domain" description="ATP-grasp" evidence="6">
    <location>
        <begin position="143"/>
        <end position="355"/>
    </location>
</feature>
<gene>
    <name evidence="7" type="ORF">DUNSADRAFT_10130</name>
</gene>
<keyword evidence="1" id="KW-0436">Ligase</keyword>
<evidence type="ECO:0000256" key="1">
    <source>
        <dbReference type="ARBA" id="ARBA00022598"/>
    </source>
</evidence>
<dbReference type="InterPro" id="IPR052032">
    <property type="entry name" value="ATP-dep_AA_Ligase"/>
</dbReference>
<name>A0ABQ7H525_DUNSA</name>
<keyword evidence="3 4" id="KW-0067">ATP-binding</keyword>
<dbReference type="InterPro" id="IPR011761">
    <property type="entry name" value="ATP-grasp"/>
</dbReference>